<keyword evidence="3" id="KW-0812">Transmembrane</keyword>
<dbReference type="InterPro" id="IPR002994">
    <property type="entry name" value="Surf1/Shy1"/>
</dbReference>
<reference evidence="7" key="1">
    <citation type="submission" date="2020-09" db="EMBL/GenBank/DDBJ databases">
        <title>Bosea spartocytisi sp. nov. a root nodule endophyte of Spartocytisus supranubius in the high mountain ecosystem fo the Teide National Park (Canary Islands, Spain).</title>
        <authorList>
            <person name="Pulido-Suarez L."/>
            <person name="Peix A."/>
            <person name="Igual J.M."/>
            <person name="Socas-Perez N."/>
            <person name="Velazquez E."/>
            <person name="Flores-Felix J.D."/>
            <person name="Leon-Barrios M."/>
        </authorList>
    </citation>
    <scope>NUCLEOTIDE SEQUENCE</scope>
    <source>
        <strain evidence="7">SSUT16</strain>
    </source>
</reference>
<dbReference type="EMBL" id="JACXWY010000050">
    <property type="protein sequence ID" value="MBD3849613.1"/>
    <property type="molecule type" value="Genomic_DNA"/>
</dbReference>
<dbReference type="PANTHER" id="PTHR23427:SF2">
    <property type="entry name" value="SURFEIT LOCUS PROTEIN 1"/>
    <property type="match status" value="1"/>
</dbReference>
<evidence type="ECO:0000313" key="8">
    <source>
        <dbReference type="Proteomes" id="UP000619295"/>
    </source>
</evidence>
<dbReference type="GO" id="GO:0005886">
    <property type="term" value="C:plasma membrane"/>
    <property type="evidence" value="ECO:0007669"/>
    <property type="project" value="UniProtKB-SubCell"/>
</dbReference>
<comment type="subcellular location">
    <subcellularLocation>
        <location evidence="6">Cell membrane</location>
        <topology evidence="6">Multi-pass membrane protein</topology>
    </subcellularLocation>
    <subcellularLocation>
        <location evidence="1">Membrane</location>
    </subcellularLocation>
</comment>
<accession>A0A927I3L6</accession>
<comment type="caution">
    <text evidence="7">The sequence shown here is derived from an EMBL/GenBank/DDBJ whole genome shotgun (WGS) entry which is preliminary data.</text>
</comment>
<protein>
    <recommendedName>
        <fullName evidence="6">SURF1-like protein</fullName>
    </recommendedName>
</protein>
<dbReference type="AlphaFoldDB" id="A0A927I3L6"/>
<dbReference type="Proteomes" id="UP000619295">
    <property type="component" value="Unassembled WGS sequence"/>
</dbReference>
<sequence length="119" mass="12700">MMVTVAVLVSLGIWQLERRTWKLALIADVDRRVHATPQAAPGPGQWTERSGLLAPYSRVSIQGVFGATGPTLVQAVTEKGPGYWVMAPMTSEGGFAVLINRGFVPLDALEQLGSPPTGE</sequence>
<keyword evidence="5" id="KW-0472">Membrane</keyword>
<evidence type="ECO:0000256" key="5">
    <source>
        <dbReference type="ARBA" id="ARBA00023136"/>
    </source>
</evidence>
<evidence type="ECO:0000256" key="4">
    <source>
        <dbReference type="ARBA" id="ARBA00022989"/>
    </source>
</evidence>
<name>A0A927I3L6_9HYPH</name>
<feature type="non-terminal residue" evidence="7">
    <location>
        <position position="119"/>
    </location>
</feature>
<dbReference type="CDD" id="cd06662">
    <property type="entry name" value="SURF1"/>
    <property type="match status" value="1"/>
</dbReference>
<keyword evidence="8" id="KW-1185">Reference proteome</keyword>
<evidence type="ECO:0000313" key="7">
    <source>
        <dbReference type="EMBL" id="MBD3849613.1"/>
    </source>
</evidence>
<evidence type="ECO:0000256" key="2">
    <source>
        <dbReference type="ARBA" id="ARBA00007165"/>
    </source>
</evidence>
<keyword evidence="6" id="KW-1003">Cell membrane</keyword>
<gene>
    <name evidence="7" type="ORF">IED13_28310</name>
</gene>
<evidence type="ECO:0000256" key="6">
    <source>
        <dbReference type="RuleBase" id="RU363076"/>
    </source>
</evidence>
<dbReference type="PANTHER" id="PTHR23427">
    <property type="entry name" value="SURFEIT LOCUS PROTEIN"/>
    <property type="match status" value="1"/>
</dbReference>
<comment type="similarity">
    <text evidence="2 6">Belongs to the SURF1 family.</text>
</comment>
<organism evidence="7 8">
    <name type="scientific">Bosea spartocytisi</name>
    <dbReference type="NCBI Taxonomy" id="2773451"/>
    <lineage>
        <taxon>Bacteria</taxon>
        <taxon>Pseudomonadati</taxon>
        <taxon>Pseudomonadota</taxon>
        <taxon>Alphaproteobacteria</taxon>
        <taxon>Hyphomicrobiales</taxon>
        <taxon>Boseaceae</taxon>
        <taxon>Bosea</taxon>
    </lineage>
</organism>
<keyword evidence="4" id="KW-1133">Transmembrane helix</keyword>
<dbReference type="PROSITE" id="PS50895">
    <property type="entry name" value="SURF1"/>
    <property type="match status" value="1"/>
</dbReference>
<evidence type="ECO:0000256" key="3">
    <source>
        <dbReference type="ARBA" id="ARBA00022692"/>
    </source>
</evidence>
<evidence type="ECO:0000256" key="1">
    <source>
        <dbReference type="ARBA" id="ARBA00004370"/>
    </source>
</evidence>
<dbReference type="Pfam" id="PF02104">
    <property type="entry name" value="SURF1"/>
    <property type="match status" value="1"/>
</dbReference>
<proteinExistence type="inferred from homology"/>
<dbReference type="InterPro" id="IPR045214">
    <property type="entry name" value="Surf1/Surf4"/>
</dbReference>